<dbReference type="VEuPathDB" id="MicrosporidiaDB:HERIO_2760"/>
<keyword evidence="1" id="KW-0732">Signal</keyword>
<feature type="chain" id="PRO_5013321206" evidence="1">
    <location>
        <begin position="19"/>
        <end position="49"/>
    </location>
</feature>
<dbReference type="Proteomes" id="UP000192356">
    <property type="component" value="Unassembled WGS sequence"/>
</dbReference>
<protein>
    <submittedName>
        <fullName evidence="2">Uncharacterized protein</fullName>
    </submittedName>
</protein>
<organism evidence="2 3">
    <name type="scientific">Hepatospora eriocheir</name>
    <dbReference type="NCBI Taxonomy" id="1081669"/>
    <lineage>
        <taxon>Eukaryota</taxon>
        <taxon>Fungi</taxon>
        <taxon>Fungi incertae sedis</taxon>
        <taxon>Microsporidia</taxon>
        <taxon>Hepatosporidae</taxon>
        <taxon>Hepatospora</taxon>
    </lineage>
</organism>
<gene>
    <name evidence="2" type="ORF">HERIO_2760</name>
</gene>
<evidence type="ECO:0000313" key="2">
    <source>
        <dbReference type="EMBL" id="ORD97221.1"/>
    </source>
</evidence>
<dbReference type="EMBL" id="LVKB01000035">
    <property type="protein sequence ID" value="ORD97221.1"/>
    <property type="molecule type" value="Genomic_DNA"/>
</dbReference>
<evidence type="ECO:0000313" key="3">
    <source>
        <dbReference type="Proteomes" id="UP000192356"/>
    </source>
</evidence>
<evidence type="ECO:0000256" key="1">
    <source>
        <dbReference type="SAM" id="SignalP"/>
    </source>
</evidence>
<comment type="caution">
    <text evidence="2">The sequence shown here is derived from an EMBL/GenBank/DDBJ whole genome shotgun (WGS) entry which is preliminary data.</text>
</comment>
<reference evidence="2 3" key="1">
    <citation type="journal article" date="2017" name="Environ. Microbiol.">
        <title>Decay of the glycolytic pathway and adaptation to intranuclear parasitism within Enterocytozoonidae microsporidia.</title>
        <authorList>
            <person name="Wiredu Boakye D."/>
            <person name="Jaroenlak P."/>
            <person name="Prachumwat A."/>
            <person name="Williams T.A."/>
            <person name="Bateman K.S."/>
            <person name="Itsathitphaisarn O."/>
            <person name="Sritunyalucksana K."/>
            <person name="Paszkiewicz K.H."/>
            <person name="Moore K.A."/>
            <person name="Stentiford G.D."/>
            <person name="Williams B.A."/>
        </authorList>
    </citation>
    <scope>NUCLEOTIDE SEQUENCE [LARGE SCALE GENOMIC DNA]</scope>
    <source>
        <strain evidence="2 3">GB1</strain>
    </source>
</reference>
<keyword evidence="3" id="KW-1185">Reference proteome</keyword>
<proteinExistence type="predicted"/>
<sequence>MILIILLKNFCLLNILKSFCKMFLNDFFTCLIISKKKQINFLIKKLICL</sequence>
<accession>A0A1X0QBR7</accession>
<dbReference type="AlphaFoldDB" id="A0A1X0QBR7"/>
<name>A0A1X0QBR7_9MICR</name>
<feature type="signal peptide" evidence="1">
    <location>
        <begin position="1"/>
        <end position="18"/>
    </location>
</feature>